<accession>A0A383EE35</accession>
<proteinExistence type="predicted"/>
<feature type="non-terminal residue" evidence="1">
    <location>
        <position position="1"/>
    </location>
</feature>
<organism evidence="1">
    <name type="scientific">marine metagenome</name>
    <dbReference type="NCBI Taxonomy" id="408172"/>
    <lineage>
        <taxon>unclassified sequences</taxon>
        <taxon>metagenomes</taxon>
        <taxon>ecological metagenomes</taxon>
    </lineage>
</organism>
<evidence type="ECO:0008006" key="2">
    <source>
        <dbReference type="Google" id="ProtNLM"/>
    </source>
</evidence>
<dbReference type="InterPro" id="IPR011066">
    <property type="entry name" value="MscS_channel_C_sf"/>
</dbReference>
<dbReference type="EMBL" id="UINC01224816">
    <property type="protein sequence ID" value="SVE54595.1"/>
    <property type="molecule type" value="Genomic_DNA"/>
</dbReference>
<dbReference type="GO" id="GO:0016020">
    <property type="term" value="C:membrane"/>
    <property type="evidence" value="ECO:0007669"/>
    <property type="project" value="InterPro"/>
</dbReference>
<gene>
    <name evidence="1" type="ORF">METZ01_LOCUS507449</name>
</gene>
<reference evidence="1" key="1">
    <citation type="submission" date="2018-05" db="EMBL/GenBank/DDBJ databases">
        <authorList>
            <person name="Lanie J.A."/>
            <person name="Ng W.-L."/>
            <person name="Kazmierczak K.M."/>
            <person name="Andrzejewski T.M."/>
            <person name="Davidsen T.M."/>
            <person name="Wayne K.J."/>
            <person name="Tettelin H."/>
            <person name="Glass J.I."/>
            <person name="Rusch D."/>
            <person name="Podicherti R."/>
            <person name="Tsui H.-C.T."/>
            <person name="Winkler M.E."/>
        </authorList>
    </citation>
    <scope>NUCLEOTIDE SEQUENCE</scope>
</reference>
<dbReference type="Gene3D" id="3.30.70.100">
    <property type="match status" value="1"/>
</dbReference>
<name>A0A383EE35_9ZZZZ</name>
<protein>
    <recommendedName>
        <fullName evidence="2">Mechanosensitive ion channel protein MscS</fullName>
    </recommendedName>
</protein>
<sequence length="50" mass="5784">LWIEKPEDRGRIVDEINSAIYKCFIDENIEIPFPQRTIHVKTPDALSSGK</sequence>
<dbReference type="AlphaFoldDB" id="A0A383EE35"/>
<dbReference type="SUPFAM" id="SSF82689">
    <property type="entry name" value="Mechanosensitive channel protein MscS (YggB), C-terminal domain"/>
    <property type="match status" value="1"/>
</dbReference>
<evidence type="ECO:0000313" key="1">
    <source>
        <dbReference type="EMBL" id="SVE54595.1"/>
    </source>
</evidence>